<evidence type="ECO:0000313" key="1">
    <source>
        <dbReference type="EMBL" id="CAD8122193.1"/>
    </source>
</evidence>
<dbReference type="EMBL" id="CAJJDN010000137">
    <property type="protein sequence ID" value="CAD8122193.1"/>
    <property type="molecule type" value="Genomic_DNA"/>
</dbReference>
<name>A0A8S1R492_9CILI</name>
<dbReference type="AlphaFoldDB" id="A0A8S1R492"/>
<gene>
    <name evidence="1" type="ORF">PSON_ATCC_30995.1.T1370014</name>
</gene>
<dbReference type="Proteomes" id="UP000692954">
    <property type="component" value="Unassembled WGS sequence"/>
</dbReference>
<evidence type="ECO:0000313" key="2">
    <source>
        <dbReference type="Proteomes" id="UP000692954"/>
    </source>
</evidence>
<sequence>MQSLEQHSQAKAQELIQSLEYCYVHATSDDLQKIRGIEEPQHDKGQLQLILSQVEDLDESLYKEILEMVRKEKISDLLIFLRNNQNLKHLNEKVKRKIQKITNQKPRGK</sequence>
<organism evidence="1 2">
    <name type="scientific">Paramecium sonneborni</name>
    <dbReference type="NCBI Taxonomy" id="65129"/>
    <lineage>
        <taxon>Eukaryota</taxon>
        <taxon>Sar</taxon>
        <taxon>Alveolata</taxon>
        <taxon>Ciliophora</taxon>
        <taxon>Intramacronucleata</taxon>
        <taxon>Oligohymenophorea</taxon>
        <taxon>Peniculida</taxon>
        <taxon>Parameciidae</taxon>
        <taxon>Paramecium</taxon>
    </lineage>
</organism>
<keyword evidence="2" id="KW-1185">Reference proteome</keyword>
<protein>
    <submittedName>
        <fullName evidence="1">Uncharacterized protein</fullName>
    </submittedName>
</protein>
<accession>A0A8S1R492</accession>
<reference evidence="1" key="1">
    <citation type="submission" date="2021-01" db="EMBL/GenBank/DDBJ databases">
        <authorList>
            <consortium name="Genoscope - CEA"/>
            <person name="William W."/>
        </authorList>
    </citation>
    <scope>NUCLEOTIDE SEQUENCE</scope>
</reference>
<proteinExistence type="predicted"/>
<comment type="caution">
    <text evidence="1">The sequence shown here is derived from an EMBL/GenBank/DDBJ whole genome shotgun (WGS) entry which is preliminary data.</text>
</comment>